<evidence type="ECO:0000313" key="3">
    <source>
        <dbReference type="Proteomes" id="UP001107558"/>
    </source>
</evidence>
<feature type="coiled-coil region" evidence="1">
    <location>
        <begin position="825"/>
        <end position="852"/>
    </location>
</feature>
<protein>
    <submittedName>
        <fullName evidence="2">Uncharacterized protein</fullName>
    </submittedName>
</protein>
<comment type="caution">
    <text evidence="2">The sequence shown here is derived from an EMBL/GenBank/DDBJ whole genome shotgun (WGS) entry which is preliminary data.</text>
</comment>
<keyword evidence="3" id="KW-1185">Reference proteome</keyword>
<dbReference type="Proteomes" id="UP001107558">
    <property type="component" value="Chromosome 4"/>
</dbReference>
<gene>
    <name evidence="2" type="ORF">PVAND_017537</name>
</gene>
<proteinExistence type="predicted"/>
<accession>A0A9J6BIK6</accession>
<keyword evidence="1" id="KW-0175">Coiled coil</keyword>
<organism evidence="2 3">
    <name type="scientific">Polypedilum vanderplanki</name>
    <name type="common">Sleeping chironomid midge</name>
    <dbReference type="NCBI Taxonomy" id="319348"/>
    <lineage>
        <taxon>Eukaryota</taxon>
        <taxon>Metazoa</taxon>
        <taxon>Ecdysozoa</taxon>
        <taxon>Arthropoda</taxon>
        <taxon>Hexapoda</taxon>
        <taxon>Insecta</taxon>
        <taxon>Pterygota</taxon>
        <taxon>Neoptera</taxon>
        <taxon>Endopterygota</taxon>
        <taxon>Diptera</taxon>
        <taxon>Nematocera</taxon>
        <taxon>Chironomoidea</taxon>
        <taxon>Chironomidae</taxon>
        <taxon>Chironominae</taxon>
        <taxon>Polypedilum</taxon>
        <taxon>Polypedilum</taxon>
    </lineage>
</organism>
<reference evidence="2" key="1">
    <citation type="submission" date="2021-03" db="EMBL/GenBank/DDBJ databases">
        <title>Chromosome level genome of the anhydrobiotic midge Polypedilum vanderplanki.</title>
        <authorList>
            <person name="Yoshida Y."/>
            <person name="Kikawada T."/>
            <person name="Gusev O."/>
        </authorList>
    </citation>
    <scope>NUCLEOTIDE SEQUENCE</scope>
    <source>
        <strain evidence="2">NIAS01</strain>
        <tissue evidence="2">Whole body or cell culture</tissue>
    </source>
</reference>
<evidence type="ECO:0000256" key="1">
    <source>
        <dbReference type="SAM" id="Coils"/>
    </source>
</evidence>
<dbReference type="AlphaFoldDB" id="A0A9J6BIK6"/>
<name>A0A9J6BIK6_POLVA</name>
<sequence>MKPASDLTECILDVFKNTFCFQTNHKEFYEESYKLKQEALFATSIQIASTFYHPENCKKSVKEMKAELSTKFSISKLDGLDVFNVLLTNCFESYERFLRNPTKLNYDFDKFYVFISHLLIEDAISFERFKIYFNALRHLLLTYNKKPLFDDACKLIESKLNLRNLTIENFIDILEQEKIPNSPFRIFDDDESYKFDAKNYKKLNIKAAVKDVPTKFKEFLENEKIEEFDVQMINKCNEDLIDGCALYLLTAEIIDNDKFFILMENYKNLPKFSIGNSSHMKKYGLLYQNLYDIVIDYLTNHTCKDNETHRASTCKFSKFLLLMLLKNVVNLDDIDEINKENYSEDCLDVIKSAIECFKKSGIKFDPEDTNGIYHTQKSSVLFNSLDLLIRHISHSTFTDQHILNIIKTTKSMFDKCSRKTKENFHQRVARTVTNVLLNYFPTFEYENISDYSDKALNRFCLIISEFYNLGMVKHEVFEIFLMQFYKTASSDHFVELKNLFFIIFTRCFTKISENFGDNFDVLFNYSVELQMINDYIKYFDEERLKEKLLNENIYAQMIPQIITKAILKKNTHIGEEEKTIQLLKNCQFIKKIHIDKAMREQFENFCRSKPNNENWKKDLNSLLHFLRELIFFNQMTRRGVARIYQTIIKFTKFDDSFEEILKITFAHTCESFLNQKDLTNDITDILTAVSEILKEKTEYEKIFWKLIKSFYTVKQKKATKIANTDESNQIQYQKEIDQRVLIIFMRYSPINLLADHYSGQFITTLLKQKGAENTEKLICNSLIKVFISERDLEFNWRNACVKNPEIALKLISRLFIKGEVNNEKLEIFKELIERISQNAKNVEIEVQSDKKKKKTRKPKKNKIDDSEVKLEEFPKIFEEFFKDKKDVKPIVLKEKFNIEKLVNDLANMAFENFEFCVQLIGMLKNKTFEENLEKHCIKSLHMYSSVSKEFFLASIYPDDSIAVPCMDPVKFKMSNIFFIKMLFYCFKQQNLKIEFIISLIDILIYKKPSEYVNFNLKVIMQVFGKYLDDIECEQFLKFFKFINYVSENVNDDQSKVCKSICELRENNWKITYDFNDSNFNFDELLVALLTNDSEIDEFYVNMWRFILNQGTNENILYIFENFILPNTTFVGKFALFMFKRFETFSNLGPKILDNEKVKAKLGKVSVLLFELYKITPVYSFIPFLTEDLIEKIPIEYVRKMLEIASKCNESENKYFHEQFKVAIKQLKLNLKIQEEKFKNIDENEKQKMYHSLVMLSTVMFDLINCE</sequence>
<evidence type="ECO:0000313" key="2">
    <source>
        <dbReference type="EMBL" id="KAG5669653.1"/>
    </source>
</evidence>
<feature type="coiled-coil region" evidence="1">
    <location>
        <begin position="1216"/>
        <end position="1243"/>
    </location>
</feature>
<dbReference type="EMBL" id="JADBJN010000004">
    <property type="protein sequence ID" value="KAG5669653.1"/>
    <property type="molecule type" value="Genomic_DNA"/>
</dbReference>